<evidence type="ECO:0000313" key="3">
    <source>
        <dbReference type="EMBL" id="PLB43476.1"/>
    </source>
</evidence>
<organism evidence="3 4">
    <name type="scientific">Aspergillus steynii IBT 23096</name>
    <dbReference type="NCBI Taxonomy" id="1392250"/>
    <lineage>
        <taxon>Eukaryota</taxon>
        <taxon>Fungi</taxon>
        <taxon>Dikarya</taxon>
        <taxon>Ascomycota</taxon>
        <taxon>Pezizomycotina</taxon>
        <taxon>Eurotiomycetes</taxon>
        <taxon>Eurotiomycetidae</taxon>
        <taxon>Eurotiales</taxon>
        <taxon>Aspergillaceae</taxon>
        <taxon>Aspergillus</taxon>
        <taxon>Aspergillus subgen. Circumdati</taxon>
    </lineage>
</organism>
<feature type="region of interest" description="Disordered" evidence="1">
    <location>
        <begin position="188"/>
        <end position="207"/>
    </location>
</feature>
<keyword evidence="4" id="KW-1185">Reference proteome</keyword>
<accession>A0A2I2FS92</accession>
<dbReference type="GeneID" id="36555662"/>
<comment type="caution">
    <text evidence="3">The sequence shown here is derived from an EMBL/GenBank/DDBJ whole genome shotgun (WGS) entry which is preliminary data.</text>
</comment>
<dbReference type="RefSeq" id="XP_024698778.1">
    <property type="nucleotide sequence ID" value="XM_024847963.1"/>
</dbReference>
<dbReference type="VEuPathDB" id="FungiDB:P170DRAFT_430558"/>
<keyword evidence="2" id="KW-1133">Transmembrane helix</keyword>
<evidence type="ECO:0000256" key="1">
    <source>
        <dbReference type="SAM" id="MobiDB-lite"/>
    </source>
</evidence>
<name>A0A2I2FS92_9EURO</name>
<feature type="transmembrane region" description="Helical" evidence="2">
    <location>
        <begin position="124"/>
        <end position="152"/>
    </location>
</feature>
<protein>
    <submittedName>
        <fullName evidence="3">Uncharacterized protein</fullName>
    </submittedName>
</protein>
<reference evidence="3 4" key="1">
    <citation type="submission" date="2016-12" db="EMBL/GenBank/DDBJ databases">
        <title>The genomes of Aspergillus section Nigri reveals drivers in fungal speciation.</title>
        <authorList>
            <consortium name="DOE Joint Genome Institute"/>
            <person name="Vesth T.C."/>
            <person name="Nybo J."/>
            <person name="Theobald S."/>
            <person name="Brandl J."/>
            <person name="Frisvad J.C."/>
            <person name="Nielsen K.F."/>
            <person name="Lyhne E.K."/>
            <person name="Kogle M.E."/>
            <person name="Kuo A."/>
            <person name="Riley R."/>
            <person name="Clum A."/>
            <person name="Nolan M."/>
            <person name="Lipzen A."/>
            <person name="Salamov A."/>
            <person name="Henrissat B."/>
            <person name="Wiebenga A."/>
            <person name="De Vries R.P."/>
            <person name="Grigoriev I.V."/>
            <person name="Mortensen U.H."/>
            <person name="Andersen M.R."/>
            <person name="Baker S.E."/>
        </authorList>
    </citation>
    <scope>NUCLEOTIDE SEQUENCE [LARGE SCALE GENOMIC DNA]</scope>
    <source>
        <strain evidence="3 4">IBT 23096</strain>
    </source>
</reference>
<dbReference type="EMBL" id="MSFO01000010">
    <property type="protein sequence ID" value="PLB43476.1"/>
    <property type="molecule type" value="Genomic_DNA"/>
</dbReference>
<sequence length="207" mass="23429">MLLYYYLSLLLGSIHITNTKSFSLNSPALPNSNLAYEPYHWPRKIYGFFVNHSRHLQAAAHATTDDSSNDHQHSIIGSGWLPDRKKQDRPIENGSGVGATTTSTQRRFPAIYALMRHLQRTDRVWVPVALLFVMSWLAVMAMGVVECVGMCWEKSMQRQGRRREGLDGRVLFDEGLLEEVVIEAVPMDEDDEDNEAGGDEYGMLKKA</sequence>
<proteinExistence type="predicted"/>
<dbReference type="Proteomes" id="UP000234275">
    <property type="component" value="Unassembled WGS sequence"/>
</dbReference>
<keyword evidence="2" id="KW-0472">Membrane</keyword>
<evidence type="ECO:0000256" key="2">
    <source>
        <dbReference type="SAM" id="Phobius"/>
    </source>
</evidence>
<dbReference type="AlphaFoldDB" id="A0A2I2FS92"/>
<feature type="compositionally biased region" description="Basic and acidic residues" evidence="1">
    <location>
        <begin position="82"/>
        <end position="91"/>
    </location>
</feature>
<gene>
    <name evidence="3" type="ORF">P170DRAFT_430558</name>
</gene>
<evidence type="ECO:0000313" key="4">
    <source>
        <dbReference type="Proteomes" id="UP000234275"/>
    </source>
</evidence>
<keyword evidence="2" id="KW-0812">Transmembrane</keyword>
<feature type="region of interest" description="Disordered" evidence="1">
    <location>
        <begin position="77"/>
        <end position="101"/>
    </location>
</feature>
<feature type="compositionally biased region" description="Acidic residues" evidence="1">
    <location>
        <begin position="188"/>
        <end position="198"/>
    </location>
</feature>
<dbReference type="OrthoDB" id="4506303at2759"/>